<dbReference type="OrthoDB" id="4903265at2759"/>
<dbReference type="InterPro" id="IPR018289">
    <property type="entry name" value="MULE_transposase_dom"/>
</dbReference>
<dbReference type="eggNOG" id="ENOG502SEV6">
    <property type="taxonomic scope" value="Eukaryota"/>
</dbReference>
<dbReference type="Proteomes" id="UP000001056">
    <property type="component" value="Unassembled WGS sequence"/>
</dbReference>
<name>Q2GWG7_CHAGB</name>
<reference evidence="4" key="1">
    <citation type="journal article" date="2015" name="Genome Announc.">
        <title>Draft genome sequence of the cellulolytic fungus Chaetomium globosum.</title>
        <authorList>
            <person name="Cuomo C.A."/>
            <person name="Untereiner W.A."/>
            <person name="Ma L.-J."/>
            <person name="Grabherr M."/>
            <person name="Birren B.W."/>
        </authorList>
    </citation>
    <scope>NUCLEOTIDE SEQUENCE [LARGE SCALE GENOMIC DNA]</scope>
    <source>
        <strain evidence="4">ATCC 6205 / CBS 148.51 / DSM 1962 / NBRC 6347 / NRRL 1970</strain>
    </source>
</reference>
<dbReference type="HOGENOM" id="CLU_685117_0_0_1"/>
<evidence type="ECO:0000256" key="1">
    <source>
        <dbReference type="SAM" id="MobiDB-lite"/>
    </source>
</evidence>
<dbReference type="PANTHER" id="PTHR47718">
    <property type="entry name" value="OS01G0519700 PROTEIN"/>
    <property type="match status" value="1"/>
</dbReference>
<evidence type="ECO:0000313" key="4">
    <source>
        <dbReference type="Proteomes" id="UP000001056"/>
    </source>
</evidence>
<feature type="region of interest" description="Disordered" evidence="1">
    <location>
        <begin position="1"/>
        <end position="25"/>
    </location>
</feature>
<feature type="domain" description="MULE transposase" evidence="2">
    <location>
        <begin position="139"/>
        <end position="219"/>
    </location>
</feature>
<dbReference type="Pfam" id="PF10551">
    <property type="entry name" value="MULE"/>
    <property type="match status" value="1"/>
</dbReference>
<evidence type="ECO:0000259" key="2">
    <source>
        <dbReference type="Pfam" id="PF10551"/>
    </source>
</evidence>
<dbReference type="RefSeq" id="XP_001225343.1">
    <property type="nucleotide sequence ID" value="XM_001225342.1"/>
</dbReference>
<dbReference type="InParanoid" id="Q2GWG7"/>
<dbReference type="AlphaFoldDB" id="Q2GWG7"/>
<keyword evidence="4" id="KW-1185">Reference proteome</keyword>
<protein>
    <recommendedName>
        <fullName evidence="2">MULE transposase domain-containing protein</fullName>
    </recommendedName>
</protein>
<dbReference type="GeneID" id="4393612"/>
<accession>Q2GWG7</accession>
<dbReference type="VEuPathDB" id="FungiDB:CHGG_07687"/>
<evidence type="ECO:0000313" key="3">
    <source>
        <dbReference type="EMBL" id="EAQ86434.1"/>
    </source>
</evidence>
<dbReference type="EMBL" id="CH408033">
    <property type="protein sequence ID" value="EAQ86434.1"/>
    <property type="molecule type" value="Genomic_DNA"/>
</dbReference>
<sequence>MDSPIDPAVAPQPTYDIPNPPDGGINGQSVATIDDLQAHLQAHAGRHGFAVIRRNGGNYRGDPKKPTRYKICCDRDAIRKAEGFGNRKTGTSKNDCPYILIDMGYKHRIQWAEEDPTRPVAFVWTYPWCESMWKRFPKVIGLDNTYKTNRFKMPLFQVTGTTDIGSLYNCAFGLVSTERCDGYDFLLESIESIRAEIYAERPKVAITDFEDALRSSIMDICLTLNFNSASSTSTRTSASMSNGSGKGLAALLKTSSILQQEFSDQQPALDYISNTYLPVRHQWANCFISQYENFGVRTNSPTETAHKDLKSYVITGSSDLYAVSKAVEEMIRNKARTYTEKVAEMETRTRYEYLRRDWLRTVSKEVGMKELDLMNRQRQKAYSVINGAGESLSWANRKLYFR</sequence>
<organism evidence="3 4">
    <name type="scientific">Chaetomium globosum (strain ATCC 6205 / CBS 148.51 / DSM 1962 / NBRC 6347 / NRRL 1970)</name>
    <name type="common">Soil fungus</name>
    <dbReference type="NCBI Taxonomy" id="306901"/>
    <lineage>
        <taxon>Eukaryota</taxon>
        <taxon>Fungi</taxon>
        <taxon>Dikarya</taxon>
        <taxon>Ascomycota</taxon>
        <taxon>Pezizomycotina</taxon>
        <taxon>Sordariomycetes</taxon>
        <taxon>Sordariomycetidae</taxon>
        <taxon>Sordariales</taxon>
        <taxon>Chaetomiaceae</taxon>
        <taxon>Chaetomium</taxon>
    </lineage>
</organism>
<gene>
    <name evidence="3" type="ORF">CHGG_07687</name>
</gene>
<proteinExistence type="predicted"/>